<evidence type="ECO:0000313" key="1">
    <source>
        <dbReference type="EMBL" id="EKC71492.1"/>
    </source>
</evidence>
<gene>
    <name evidence="1" type="ORF">OBE_03369</name>
</gene>
<sequence length="81" mass="9309">VLKRTAIQEQVIFPLRAYNYATAVAGKKDERTVFVFDKFTIPADKMLVVEMHEKSGGRHQTFTVESEDIVRARVINELKVK</sequence>
<reference evidence="1" key="1">
    <citation type="journal article" date="2013" name="Environ. Microbiol.">
        <title>Microbiota from the distal guts of lean and obese adolescents exhibit partial functional redundancy besides clear differences in community structure.</title>
        <authorList>
            <person name="Ferrer M."/>
            <person name="Ruiz A."/>
            <person name="Lanza F."/>
            <person name="Haange S.B."/>
            <person name="Oberbach A."/>
            <person name="Till H."/>
            <person name="Bargiela R."/>
            <person name="Campoy C."/>
            <person name="Segura M.T."/>
            <person name="Richter M."/>
            <person name="von Bergen M."/>
            <person name="Seifert J."/>
            <person name="Suarez A."/>
        </authorList>
    </citation>
    <scope>NUCLEOTIDE SEQUENCE</scope>
</reference>
<accession>K1TED0</accession>
<dbReference type="Pfam" id="PF13595">
    <property type="entry name" value="DUF4138"/>
    <property type="match status" value="1"/>
</dbReference>
<protein>
    <submittedName>
        <fullName evidence="1">Conjugative transposon TraN protein</fullName>
    </submittedName>
</protein>
<comment type="caution">
    <text evidence="1">The sequence shown here is derived from an EMBL/GenBank/DDBJ whole genome shotgun (WGS) entry which is preliminary data.</text>
</comment>
<dbReference type="EMBL" id="AJWZ01002242">
    <property type="protein sequence ID" value="EKC71492.1"/>
    <property type="molecule type" value="Genomic_DNA"/>
</dbReference>
<organism evidence="1">
    <name type="scientific">human gut metagenome</name>
    <dbReference type="NCBI Taxonomy" id="408170"/>
    <lineage>
        <taxon>unclassified sequences</taxon>
        <taxon>metagenomes</taxon>
        <taxon>organismal metagenomes</taxon>
    </lineage>
</organism>
<name>K1TED0_9ZZZZ</name>
<dbReference type="AlphaFoldDB" id="K1TED0"/>
<feature type="non-terminal residue" evidence="1">
    <location>
        <position position="1"/>
    </location>
</feature>
<proteinExistence type="predicted"/>
<dbReference type="InterPro" id="IPR022298">
    <property type="entry name" value="Conjug_transposon_TraN"/>
</dbReference>